<evidence type="ECO:0000313" key="2">
    <source>
        <dbReference type="EMBL" id="TYS67986.1"/>
    </source>
</evidence>
<sequence>MRIILLISLLILAGCESGPKEETVEKEKEIVLTNNSVETFSINSQEFEIHPWYGYYVEYLNEEYSSAEARSDNFQKVVGNPLSNEVLGYDYGYQNSIYFKPPYNRNKLKDYIVKLDERHKEIVEVIKEALTDSTSLLSGGNYNIYLAPFNSDVDTEEFHGVTGFAEKNAMILMLDPYNMTEKSIKELIAHEYHHLVYMEISEYNTRTAHLLEKVVMEGKAETFTKILYPDYEAHWIERLSNDERDRVWSFMDENKYSVSEEDYSVLHNGSISKELPSWSNYRMGYQIMQEYLEKNPDLPVEEWTVLKAVEIIDELEFASIE</sequence>
<evidence type="ECO:0000313" key="3">
    <source>
        <dbReference type="Proteomes" id="UP000324517"/>
    </source>
</evidence>
<accession>A0A5D4T1K0</accession>
<dbReference type="EMBL" id="VTET01000011">
    <property type="protein sequence ID" value="TYS67986.1"/>
    <property type="molecule type" value="Genomic_DNA"/>
</dbReference>
<dbReference type="AlphaFoldDB" id="A0A5D4T1K0"/>
<dbReference type="PROSITE" id="PS51257">
    <property type="entry name" value="PROKAR_LIPOPROTEIN"/>
    <property type="match status" value="1"/>
</dbReference>
<evidence type="ECO:0000259" key="1">
    <source>
        <dbReference type="Pfam" id="PF10026"/>
    </source>
</evidence>
<comment type="caution">
    <text evidence="2">The sequence shown here is derived from an EMBL/GenBank/DDBJ whole genome shotgun (WGS) entry which is preliminary data.</text>
</comment>
<protein>
    <recommendedName>
        <fullName evidence="1">DUF2268 domain-containing protein</fullName>
    </recommendedName>
</protein>
<dbReference type="RefSeq" id="WP_010198847.1">
    <property type="nucleotide sequence ID" value="NZ_JBNIKO010000010.1"/>
</dbReference>
<dbReference type="OrthoDB" id="1437293at2"/>
<gene>
    <name evidence="2" type="ORF">FZC75_18480</name>
</gene>
<proteinExistence type="predicted"/>
<dbReference type="Proteomes" id="UP000324517">
    <property type="component" value="Unassembled WGS sequence"/>
</dbReference>
<feature type="domain" description="DUF2268" evidence="1">
    <location>
        <begin position="124"/>
        <end position="313"/>
    </location>
</feature>
<organism evidence="2 3">
    <name type="scientific">Sutcliffiella horikoshii</name>
    <dbReference type="NCBI Taxonomy" id="79883"/>
    <lineage>
        <taxon>Bacteria</taxon>
        <taxon>Bacillati</taxon>
        <taxon>Bacillota</taxon>
        <taxon>Bacilli</taxon>
        <taxon>Bacillales</taxon>
        <taxon>Bacillaceae</taxon>
        <taxon>Sutcliffiella</taxon>
    </lineage>
</organism>
<name>A0A5D4T1K0_9BACI</name>
<dbReference type="InterPro" id="IPR018728">
    <property type="entry name" value="DUF2268"/>
</dbReference>
<dbReference type="Pfam" id="PF10026">
    <property type="entry name" value="DUF2268"/>
    <property type="match status" value="1"/>
</dbReference>
<reference evidence="2 3" key="1">
    <citation type="submission" date="2019-08" db="EMBL/GenBank/DDBJ databases">
        <title>Bacillus genomes from the desert of Cuatro Cienegas, Coahuila.</title>
        <authorList>
            <person name="Olmedo-Alvarez G."/>
        </authorList>
    </citation>
    <scope>NUCLEOTIDE SEQUENCE [LARGE SCALE GENOMIC DNA]</scope>
    <source>
        <strain evidence="2 3">CH98b_3T</strain>
    </source>
</reference>